<protein>
    <submittedName>
        <fullName evidence="2">Uncharacterized protein</fullName>
    </submittedName>
</protein>
<proteinExistence type="predicted"/>
<feature type="transmembrane region" description="Helical" evidence="1">
    <location>
        <begin position="12"/>
        <end position="29"/>
    </location>
</feature>
<dbReference type="Proteomes" id="UP000580891">
    <property type="component" value="Unassembled WGS sequence"/>
</dbReference>
<reference evidence="2 3" key="1">
    <citation type="submission" date="2020-07" db="EMBL/GenBank/DDBJ databases">
        <title>Genomic Encyclopedia of Type Strains, Phase IV (KMG-IV): sequencing the most valuable type-strain genomes for metagenomic binning, comparative biology and taxonomic classification.</title>
        <authorList>
            <person name="Goeker M."/>
        </authorList>
    </citation>
    <scope>NUCLEOTIDE SEQUENCE [LARGE SCALE GENOMIC DNA]</scope>
    <source>
        <strain evidence="2 3">DSM 25220</strain>
    </source>
</reference>
<dbReference type="EMBL" id="JACDUU010000003">
    <property type="protein sequence ID" value="MBA2871568.1"/>
    <property type="molecule type" value="Genomic_DNA"/>
</dbReference>
<evidence type="ECO:0000313" key="3">
    <source>
        <dbReference type="Proteomes" id="UP000580891"/>
    </source>
</evidence>
<sequence>MLKKPLRTLWKILLVSMAVLVGLLLFLIICFTDTDVVTSSKSESGDYEIIIEADHPLTFGNHTVYVYGKENNSPKKLLFSTELANDGKALGEENVIIKWNGNKAIITLKGEEQEDEIRQVEFTSTKIEVRDMETK</sequence>
<dbReference type="RefSeq" id="WP_181537375.1">
    <property type="nucleotide sequence ID" value="NZ_JACDUU010000003.1"/>
</dbReference>
<accession>A0A7W0BV78</accession>
<keyword evidence="1" id="KW-1133">Transmembrane helix</keyword>
<name>A0A7W0BV78_9BACL</name>
<keyword evidence="3" id="KW-1185">Reference proteome</keyword>
<keyword evidence="1" id="KW-0812">Transmembrane</keyword>
<gene>
    <name evidence="2" type="ORF">HNQ85_001838</name>
</gene>
<evidence type="ECO:0000313" key="2">
    <source>
        <dbReference type="EMBL" id="MBA2871568.1"/>
    </source>
</evidence>
<evidence type="ECO:0000256" key="1">
    <source>
        <dbReference type="SAM" id="Phobius"/>
    </source>
</evidence>
<keyword evidence="1" id="KW-0472">Membrane</keyword>
<dbReference type="AlphaFoldDB" id="A0A7W0BV78"/>
<organism evidence="2 3">
    <name type="scientific">[Anoxybacillus] calidus</name>
    <dbReference type="NCBI Taxonomy" id="575178"/>
    <lineage>
        <taxon>Bacteria</taxon>
        <taxon>Bacillati</taxon>
        <taxon>Bacillota</taxon>
        <taxon>Bacilli</taxon>
        <taxon>Bacillales</taxon>
        <taxon>Anoxybacillaceae</taxon>
        <taxon>Paranoxybacillus</taxon>
    </lineage>
</organism>
<comment type="caution">
    <text evidence="2">The sequence shown here is derived from an EMBL/GenBank/DDBJ whole genome shotgun (WGS) entry which is preliminary data.</text>
</comment>